<dbReference type="Proteomes" id="UP000001294">
    <property type="component" value="Unassembled WGS sequence"/>
</dbReference>
<dbReference type="HOGENOM" id="CLU_1687892_0_0_1"/>
<evidence type="ECO:0000313" key="2">
    <source>
        <dbReference type="Proteomes" id="UP000001294"/>
    </source>
</evidence>
<dbReference type="PhylomeDB" id="B6QU59"/>
<reference evidence="2" key="1">
    <citation type="journal article" date="2015" name="Genome Announc.">
        <title>Genome sequence of the AIDS-associated pathogen Penicillium marneffei (ATCC18224) and its near taxonomic relative Talaromyces stipitatus (ATCC10500).</title>
        <authorList>
            <person name="Nierman W.C."/>
            <person name="Fedorova-Abrams N.D."/>
            <person name="Andrianopoulos A."/>
        </authorList>
    </citation>
    <scope>NUCLEOTIDE SEQUENCE [LARGE SCALE GENOMIC DNA]</scope>
    <source>
        <strain evidence="2">ATCC 18224 / CBS 334.59 / QM 7333</strain>
    </source>
</reference>
<accession>B6QU59</accession>
<name>B6QU59_TALMQ</name>
<organism evidence="1 2">
    <name type="scientific">Talaromyces marneffei (strain ATCC 18224 / CBS 334.59 / QM 7333)</name>
    <name type="common">Penicillium marneffei</name>
    <dbReference type="NCBI Taxonomy" id="441960"/>
    <lineage>
        <taxon>Eukaryota</taxon>
        <taxon>Fungi</taxon>
        <taxon>Dikarya</taxon>
        <taxon>Ascomycota</taxon>
        <taxon>Pezizomycotina</taxon>
        <taxon>Eurotiomycetes</taxon>
        <taxon>Eurotiomycetidae</taxon>
        <taxon>Eurotiales</taxon>
        <taxon>Trichocomaceae</taxon>
        <taxon>Talaromyces</taxon>
        <taxon>Talaromyces sect. Talaromyces</taxon>
    </lineage>
</organism>
<gene>
    <name evidence="1" type="ORF">PMAA_006460</name>
</gene>
<dbReference type="OrthoDB" id="4217172at2759"/>
<keyword evidence="2" id="KW-1185">Reference proteome</keyword>
<dbReference type="EMBL" id="DS995905">
    <property type="protein sequence ID" value="EEA19878.1"/>
    <property type="molecule type" value="Genomic_DNA"/>
</dbReference>
<dbReference type="VEuPathDB" id="FungiDB:PMAA_006460"/>
<proteinExistence type="predicted"/>
<dbReference type="AlphaFoldDB" id="B6QU59"/>
<sequence length="156" mass="18163">MTATKETYYTLPELNKQIEQRKGWECRRYEWEMSLVAFAAKGASDEGLRDTLAMPPSERDEDGIVNNEDHVWGWVPCGYKGIKVSEELAKEVLADVTHVILHERLKKLKNYRGIYYAGVEDGYRRIYITYVGEKPKLPDYLKDLPILAFEKWEALT</sequence>
<protein>
    <submittedName>
        <fullName evidence="1">Uncharacterized protein</fullName>
    </submittedName>
</protein>
<evidence type="ECO:0000313" key="1">
    <source>
        <dbReference type="EMBL" id="EEA19878.1"/>
    </source>
</evidence>